<dbReference type="Gene3D" id="3.30.420.10">
    <property type="entry name" value="Ribonuclease H-like superfamily/Ribonuclease H"/>
    <property type="match status" value="1"/>
</dbReference>
<protein>
    <recommendedName>
        <fullName evidence="1">RNase H type-1 domain-containing protein</fullName>
    </recommendedName>
</protein>
<sequence length="180" mass="20625">EGLKALKNNEDIYRSYEVQEDIPRVRILFYAVYDDKSFKSASGLVGWDLRGNLTVLKTVIHSNVPSPFAAEAYACLDGTKLGILLRSNSVKLMGDSRTVIRKCQETTTDKSAIEYIIRDIQSKKSDFQELIFQYIHRSKNFDAYRLAKNALEKGETTYLRGEELDRHTLASVEIWPRNPD</sequence>
<dbReference type="InterPro" id="IPR044730">
    <property type="entry name" value="RNase_H-like_dom_plant"/>
</dbReference>
<dbReference type="InterPro" id="IPR002156">
    <property type="entry name" value="RNaseH_domain"/>
</dbReference>
<organism evidence="2 3">
    <name type="scientific">Gossypium gossypioides</name>
    <name type="common">Mexican cotton</name>
    <name type="synonym">Selera gossypioides</name>
    <dbReference type="NCBI Taxonomy" id="34282"/>
    <lineage>
        <taxon>Eukaryota</taxon>
        <taxon>Viridiplantae</taxon>
        <taxon>Streptophyta</taxon>
        <taxon>Embryophyta</taxon>
        <taxon>Tracheophyta</taxon>
        <taxon>Spermatophyta</taxon>
        <taxon>Magnoliopsida</taxon>
        <taxon>eudicotyledons</taxon>
        <taxon>Gunneridae</taxon>
        <taxon>Pentapetalae</taxon>
        <taxon>rosids</taxon>
        <taxon>malvids</taxon>
        <taxon>Malvales</taxon>
        <taxon>Malvaceae</taxon>
        <taxon>Malvoideae</taxon>
        <taxon>Gossypium</taxon>
    </lineage>
</organism>
<dbReference type="InterPro" id="IPR053151">
    <property type="entry name" value="RNase_H-like"/>
</dbReference>
<feature type="non-terminal residue" evidence="2">
    <location>
        <position position="1"/>
    </location>
</feature>
<dbReference type="PANTHER" id="PTHR47723">
    <property type="entry name" value="OS05G0353850 PROTEIN"/>
    <property type="match status" value="1"/>
</dbReference>
<evidence type="ECO:0000313" key="2">
    <source>
        <dbReference type="EMBL" id="MBA0742600.1"/>
    </source>
</evidence>
<dbReference type="OrthoDB" id="996470at2759"/>
<dbReference type="GO" id="GO:0004523">
    <property type="term" value="F:RNA-DNA hybrid ribonuclease activity"/>
    <property type="evidence" value="ECO:0007669"/>
    <property type="project" value="InterPro"/>
</dbReference>
<comment type="caution">
    <text evidence="2">The sequence shown here is derived from an EMBL/GenBank/DDBJ whole genome shotgun (WGS) entry which is preliminary data.</text>
</comment>
<dbReference type="Pfam" id="PF13456">
    <property type="entry name" value="RVT_3"/>
    <property type="match status" value="1"/>
</dbReference>
<evidence type="ECO:0000313" key="3">
    <source>
        <dbReference type="Proteomes" id="UP000593579"/>
    </source>
</evidence>
<dbReference type="CDD" id="cd06222">
    <property type="entry name" value="RNase_H_like"/>
    <property type="match status" value="1"/>
</dbReference>
<gene>
    <name evidence="2" type="ORF">Gogos_015640</name>
</gene>
<dbReference type="EMBL" id="JABEZY010000007">
    <property type="protein sequence ID" value="MBA0742600.1"/>
    <property type="molecule type" value="Genomic_DNA"/>
</dbReference>
<dbReference type="Proteomes" id="UP000593579">
    <property type="component" value="Unassembled WGS sequence"/>
</dbReference>
<evidence type="ECO:0000259" key="1">
    <source>
        <dbReference type="Pfam" id="PF13456"/>
    </source>
</evidence>
<reference evidence="2 3" key="1">
    <citation type="journal article" date="2019" name="Genome Biol. Evol.">
        <title>Insights into the evolution of the New World diploid cottons (Gossypium, subgenus Houzingenia) based on genome sequencing.</title>
        <authorList>
            <person name="Grover C.E."/>
            <person name="Arick M.A. 2nd"/>
            <person name="Thrash A."/>
            <person name="Conover J.L."/>
            <person name="Sanders W.S."/>
            <person name="Peterson D.G."/>
            <person name="Frelichowski J.E."/>
            <person name="Scheffler J.A."/>
            <person name="Scheffler B.E."/>
            <person name="Wendel J.F."/>
        </authorList>
    </citation>
    <scope>NUCLEOTIDE SEQUENCE [LARGE SCALE GENOMIC DNA]</scope>
    <source>
        <strain evidence="2">5</strain>
        <tissue evidence="2">Leaf</tissue>
    </source>
</reference>
<proteinExistence type="predicted"/>
<dbReference type="AlphaFoldDB" id="A0A7J9C299"/>
<name>A0A7J9C299_GOSGO</name>
<dbReference type="GO" id="GO:0003676">
    <property type="term" value="F:nucleic acid binding"/>
    <property type="evidence" value="ECO:0007669"/>
    <property type="project" value="InterPro"/>
</dbReference>
<feature type="domain" description="RNase H type-1" evidence="1">
    <location>
        <begin position="33"/>
        <end position="150"/>
    </location>
</feature>
<keyword evidence="3" id="KW-1185">Reference proteome</keyword>
<accession>A0A7J9C299</accession>
<dbReference type="PANTHER" id="PTHR47723:SF19">
    <property type="entry name" value="POLYNUCLEOTIDYL TRANSFERASE, RIBONUCLEASE H-LIKE SUPERFAMILY PROTEIN"/>
    <property type="match status" value="1"/>
</dbReference>
<dbReference type="InterPro" id="IPR036397">
    <property type="entry name" value="RNaseH_sf"/>
</dbReference>